<feature type="transmembrane region" description="Helical" evidence="8">
    <location>
        <begin position="185"/>
        <end position="207"/>
    </location>
</feature>
<reference evidence="10 11" key="1">
    <citation type="submission" date="2016-10" db="EMBL/GenBank/DDBJ databases">
        <authorList>
            <person name="de Groot N.N."/>
        </authorList>
    </citation>
    <scope>NUCLEOTIDE SEQUENCE [LARGE SCALE GENOMIC DNA]</scope>
    <source>
        <strain evidence="10 11">CPCC 202699</strain>
    </source>
</reference>
<organism evidence="10 11">
    <name type="scientific">Amycolatopsis xylanica</name>
    <dbReference type="NCBI Taxonomy" id="589385"/>
    <lineage>
        <taxon>Bacteria</taxon>
        <taxon>Bacillati</taxon>
        <taxon>Actinomycetota</taxon>
        <taxon>Actinomycetes</taxon>
        <taxon>Pseudonocardiales</taxon>
        <taxon>Pseudonocardiaceae</taxon>
        <taxon>Amycolatopsis</taxon>
    </lineage>
</organism>
<evidence type="ECO:0000256" key="3">
    <source>
        <dbReference type="ARBA" id="ARBA00022448"/>
    </source>
</evidence>
<dbReference type="AlphaFoldDB" id="A0A1H3R706"/>
<dbReference type="RefSeq" id="WP_091297472.1">
    <property type="nucleotide sequence ID" value="NZ_FNON01000010.1"/>
</dbReference>
<comment type="subcellular location">
    <subcellularLocation>
        <location evidence="1">Cell membrane</location>
        <topology evidence="1">Multi-pass membrane protein</topology>
    </subcellularLocation>
</comment>
<evidence type="ECO:0000256" key="7">
    <source>
        <dbReference type="ARBA" id="ARBA00023136"/>
    </source>
</evidence>
<evidence type="ECO:0000313" key="11">
    <source>
        <dbReference type="Proteomes" id="UP000199515"/>
    </source>
</evidence>
<feature type="transmembrane region" description="Helical" evidence="8">
    <location>
        <begin position="387"/>
        <end position="404"/>
    </location>
</feature>
<dbReference type="OrthoDB" id="9781469at2"/>
<feature type="transmembrane region" description="Helical" evidence="8">
    <location>
        <begin position="126"/>
        <end position="145"/>
    </location>
</feature>
<keyword evidence="4" id="KW-1003">Cell membrane</keyword>
<gene>
    <name evidence="10" type="ORF">SAMN05421504_110277</name>
</gene>
<proteinExistence type="inferred from homology"/>
<keyword evidence="3" id="KW-0813">Transport</keyword>
<dbReference type="SUPFAM" id="SSF103473">
    <property type="entry name" value="MFS general substrate transporter"/>
    <property type="match status" value="1"/>
</dbReference>
<dbReference type="GO" id="GO:0005886">
    <property type="term" value="C:plasma membrane"/>
    <property type="evidence" value="ECO:0007669"/>
    <property type="project" value="UniProtKB-SubCell"/>
</dbReference>
<feature type="transmembrane region" description="Helical" evidence="8">
    <location>
        <begin position="96"/>
        <end position="114"/>
    </location>
</feature>
<dbReference type="InterPro" id="IPR036259">
    <property type="entry name" value="MFS_trans_sf"/>
</dbReference>
<dbReference type="PANTHER" id="PTHR42718">
    <property type="entry name" value="MAJOR FACILITATOR SUPERFAMILY MULTIDRUG TRANSPORTER MFSC"/>
    <property type="match status" value="1"/>
</dbReference>
<evidence type="ECO:0000256" key="5">
    <source>
        <dbReference type="ARBA" id="ARBA00022692"/>
    </source>
</evidence>
<dbReference type="InterPro" id="IPR020846">
    <property type="entry name" value="MFS_dom"/>
</dbReference>
<dbReference type="EMBL" id="FNON01000010">
    <property type="protein sequence ID" value="SDZ20759.1"/>
    <property type="molecule type" value="Genomic_DNA"/>
</dbReference>
<dbReference type="InterPro" id="IPR004638">
    <property type="entry name" value="EmrB-like"/>
</dbReference>
<dbReference type="Gene3D" id="1.20.1250.20">
    <property type="entry name" value="MFS general substrate transporter like domains"/>
    <property type="match status" value="1"/>
</dbReference>
<keyword evidence="7 8" id="KW-0472">Membrane</keyword>
<feature type="transmembrane region" description="Helical" evidence="8">
    <location>
        <begin position="38"/>
        <end position="55"/>
    </location>
</feature>
<evidence type="ECO:0000256" key="2">
    <source>
        <dbReference type="ARBA" id="ARBA00008537"/>
    </source>
</evidence>
<feature type="transmembrane region" description="Helical" evidence="8">
    <location>
        <begin position="316"/>
        <end position="336"/>
    </location>
</feature>
<dbReference type="PANTHER" id="PTHR42718:SF9">
    <property type="entry name" value="MAJOR FACILITATOR SUPERFAMILY MULTIDRUG TRANSPORTER MFSC"/>
    <property type="match status" value="1"/>
</dbReference>
<dbReference type="GO" id="GO:0022857">
    <property type="term" value="F:transmembrane transporter activity"/>
    <property type="evidence" value="ECO:0007669"/>
    <property type="project" value="InterPro"/>
</dbReference>
<evidence type="ECO:0000256" key="8">
    <source>
        <dbReference type="SAM" id="Phobius"/>
    </source>
</evidence>
<feature type="domain" description="Major facilitator superfamily (MFS) profile" evidence="9">
    <location>
        <begin position="1"/>
        <end position="435"/>
    </location>
</feature>
<comment type="similarity">
    <text evidence="2">Belongs to the major facilitator superfamily. EmrB family.</text>
</comment>
<dbReference type="InterPro" id="IPR011701">
    <property type="entry name" value="MFS"/>
</dbReference>
<keyword evidence="5 8" id="KW-0812">Transmembrane</keyword>
<name>A0A1H3R706_9PSEU</name>
<evidence type="ECO:0000313" key="10">
    <source>
        <dbReference type="EMBL" id="SDZ20759.1"/>
    </source>
</evidence>
<protein>
    <submittedName>
        <fullName evidence="10">Drug resistance transporter, EmrB/QacA subfamily</fullName>
    </submittedName>
</protein>
<keyword evidence="11" id="KW-1185">Reference proteome</keyword>
<feature type="transmembrane region" description="Helical" evidence="8">
    <location>
        <begin position="151"/>
        <end position="173"/>
    </location>
</feature>
<evidence type="ECO:0000256" key="4">
    <source>
        <dbReference type="ARBA" id="ARBA00022475"/>
    </source>
</evidence>
<accession>A0A1H3R706</accession>
<evidence type="ECO:0000256" key="1">
    <source>
        <dbReference type="ARBA" id="ARBA00004651"/>
    </source>
</evidence>
<evidence type="ECO:0000259" key="9">
    <source>
        <dbReference type="PROSITE" id="PS50850"/>
    </source>
</evidence>
<feature type="transmembrane region" description="Helical" evidence="8">
    <location>
        <begin position="342"/>
        <end position="366"/>
    </location>
</feature>
<sequence length="450" mass="45613">MLAVLFLSTFMALLDSSVVTVALPAIQRSLGGPLSNLQWVLDGYTVALATVMLTTGTLGDRFGRKRVFLAGLAVFTIASACCAFAPGIGWLIAARILQGAAGSVLIPGGLSLMAQAYPDPGRRARVLGVWGMVGALAFVAGPLVGGPLTDAFGWPSIFLINLPLGALALGFGLRSLRESADPEHASLDPLGQVLAIAWTGLLVYAVIEAGHSGWSATGVLVCLPGAMACLAAFVWVESRSVRPMLPLSLFSNGRFAAITVASFVLGAGSYGSFFLLSLYLQTVRGVSATGAGVRFLPLVLASSVFSLLAGRWGGRVLVLGYGLTGLALLACATITASTPYPVVAVLFAALGAGMGLALGPTNLAALAAVPRERSGVASATVNTARQTGTALGIAVLGAVVAAAGDFVGGLHISFVIAGTMTLAITVVLTLGPRRGTASGDRAVHEDGPRG</sequence>
<feature type="transmembrane region" description="Helical" evidence="8">
    <location>
        <begin position="255"/>
        <end position="279"/>
    </location>
</feature>
<evidence type="ECO:0000256" key="6">
    <source>
        <dbReference type="ARBA" id="ARBA00022989"/>
    </source>
</evidence>
<feature type="transmembrane region" description="Helical" evidence="8">
    <location>
        <begin position="291"/>
        <end position="309"/>
    </location>
</feature>
<dbReference type="Proteomes" id="UP000199515">
    <property type="component" value="Unassembled WGS sequence"/>
</dbReference>
<dbReference type="Pfam" id="PF07690">
    <property type="entry name" value="MFS_1"/>
    <property type="match status" value="1"/>
</dbReference>
<dbReference type="NCBIfam" id="TIGR00711">
    <property type="entry name" value="efflux_EmrB"/>
    <property type="match status" value="1"/>
</dbReference>
<feature type="transmembrane region" description="Helical" evidence="8">
    <location>
        <begin position="213"/>
        <end position="235"/>
    </location>
</feature>
<dbReference type="Gene3D" id="1.20.1720.10">
    <property type="entry name" value="Multidrug resistance protein D"/>
    <property type="match status" value="1"/>
</dbReference>
<feature type="transmembrane region" description="Helical" evidence="8">
    <location>
        <begin position="67"/>
        <end position="90"/>
    </location>
</feature>
<dbReference type="PROSITE" id="PS50850">
    <property type="entry name" value="MFS"/>
    <property type="match status" value="1"/>
</dbReference>
<keyword evidence="6 8" id="KW-1133">Transmembrane helix</keyword>
<feature type="transmembrane region" description="Helical" evidence="8">
    <location>
        <begin position="410"/>
        <end position="431"/>
    </location>
</feature>